<organism evidence="1">
    <name type="scientific">Desulfatirhabdium butyrativorans</name>
    <dbReference type="NCBI Taxonomy" id="340467"/>
    <lineage>
        <taxon>Bacteria</taxon>
        <taxon>Pseudomonadati</taxon>
        <taxon>Thermodesulfobacteriota</taxon>
        <taxon>Desulfobacteria</taxon>
        <taxon>Desulfobacterales</taxon>
        <taxon>Desulfatirhabdiaceae</taxon>
        <taxon>Desulfatirhabdium</taxon>
    </lineage>
</organism>
<dbReference type="AlphaFoldDB" id="A0A7C4RSL1"/>
<dbReference type="EMBL" id="DSUH01000074">
    <property type="protein sequence ID" value="HGU31918.1"/>
    <property type="molecule type" value="Genomic_DNA"/>
</dbReference>
<accession>A0A7C4RSL1</accession>
<evidence type="ECO:0008006" key="2">
    <source>
        <dbReference type="Google" id="ProtNLM"/>
    </source>
</evidence>
<proteinExistence type="predicted"/>
<sequence>MSFLFAADMKPEALLLEIASHRFSEQAVLMAYTPAEAIFTKYSGNMNDRFWIQVEEGRIFSPDGELRWRKIDGEMRTVYLGESPVENTCLQDKSHFLEGLCPRYTKFFLWGKRTDLEPEWIEQQIPRRIQYPIDTRQFHRGRVMLVVEQWVDAFGLPRFVRYHHVMETEGEDGYAAE</sequence>
<evidence type="ECO:0000313" key="1">
    <source>
        <dbReference type="EMBL" id="HGU31918.1"/>
    </source>
</evidence>
<comment type="caution">
    <text evidence="1">The sequence shown here is derived from an EMBL/GenBank/DDBJ whole genome shotgun (WGS) entry which is preliminary data.</text>
</comment>
<reference evidence="1" key="1">
    <citation type="journal article" date="2020" name="mSystems">
        <title>Genome- and Community-Level Interaction Insights into Carbon Utilization and Element Cycling Functions of Hydrothermarchaeota in Hydrothermal Sediment.</title>
        <authorList>
            <person name="Zhou Z."/>
            <person name="Liu Y."/>
            <person name="Xu W."/>
            <person name="Pan J."/>
            <person name="Luo Z.H."/>
            <person name="Li M."/>
        </authorList>
    </citation>
    <scope>NUCLEOTIDE SEQUENCE [LARGE SCALE GENOMIC DNA]</scope>
    <source>
        <strain evidence="1">SpSt-477</strain>
    </source>
</reference>
<protein>
    <recommendedName>
        <fullName evidence="2">TIGR03984 family CRISPR-associated protein</fullName>
    </recommendedName>
</protein>
<name>A0A7C4RSL1_9BACT</name>
<dbReference type="NCBIfam" id="TIGR03984">
    <property type="entry name" value="CRISPR-associated protein Csx19"/>
    <property type="match status" value="1"/>
</dbReference>
<gene>
    <name evidence="1" type="ORF">ENS29_03565</name>
</gene>
<dbReference type="InterPro" id="IPR023815">
    <property type="entry name" value="CRISPR-assoc_Csx19"/>
</dbReference>